<dbReference type="Gene3D" id="2.170.150.40">
    <property type="entry name" value="Domain of unknown function (DUF427)"/>
    <property type="match status" value="1"/>
</dbReference>
<sequence>MKAMYQGVMIAQSNRTLVVEGNHYFPEQDVHMHYLEPSDFKSICPWKGEAGYYHVEVRGQRCSNAAWYYPHPKEKAIHIRSHIAFWKEVEVLPD</sequence>
<comment type="caution">
    <text evidence="2">The sequence shown here is derived from an EMBL/GenBank/DDBJ whole genome shotgun (WGS) entry which is preliminary data.</text>
</comment>
<dbReference type="PANTHER" id="PTHR34310:SF5">
    <property type="entry name" value="DUF427 DOMAIN PROTEIN (AFU_ORTHOLOGUE AFUA_3G02220)"/>
    <property type="match status" value="1"/>
</dbReference>
<dbReference type="RefSeq" id="WP_343184587.1">
    <property type="nucleotide sequence ID" value="NZ_JBCITM010000001.1"/>
</dbReference>
<gene>
    <name evidence="2" type="ORF">AAIG11_01890</name>
</gene>
<evidence type="ECO:0000313" key="2">
    <source>
        <dbReference type="EMBL" id="MEN1759214.1"/>
    </source>
</evidence>
<name>A0ABU9VSU1_9CLOT</name>
<accession>A0ABU9VSU1</accession>
<feature type="domain" description="DUF427" evidence="1">
    <location>
        <begin position="1"/>
        <end position="88"/>
    </location>
</feature>
<dbReference type="InterPro" id="IPR038694">
    <property type="entry name" value="DUF427_sf"/>
</dbReference>
<organism evidence="2 3">
    <name type="scientific">Anoxynatronum sibiricum</name>
    <dbReference type="NCBI Taxonomy" id="210623"/>
    <lineage>
        <taxon>Bacteria</taxon>
        <taxon>Bacillati</taxon>
        <taxon>Bacillota</taxon>
        <taxon>Clostridia</taxon>
        <taxon>Eubacteriales</taxon>
        <taxon>Clostridiaceae</taxon>
        <taxon>Anoxynatronum</taxon>
    </lineage>
</organism>
<evidence type="ECO:0000259" key="1">
    <source>
        <dbReference type="Pfam" id="PF04248"/>
    </source>
</evidence>
<dbReference type="PANTHER" id="PTHR34310">
    <property type="entry name" value="DUF427 DOMAIN PROTEIN (AFU_ORTHOLOGUE AFUA_3G02220)"/>
    <property type="match status" value="1"/>
</dbReference>
<dbReference type="InterPro" id="IPR007361">
    <property type="entry name" value="DUF427"/>
</dbReference>
<dbReference type="Pfam" id="PF04248">
    <property type="entry name" value="NTP_transf_9"/>
    <property type="match status" value="1"/>
</dbReference>
<keyword evidence="3" id="KW-1185">Reference proteome</keyword>
<proteinExistence type="predicted"/>
<reference evidence="2 3" key="1">
    <citation type="submission" date="2024-04" db="EMBL/GenBank/DDBJ databases">
        <title>Genome sequencing and metabolic network reconstruction of aminoacids and betaine degradation by Anoxynatronum sibiricum.</title>
        <authorList>
            <person name="Detkova E.N."/>
            <person name="Boltjanskaja Y.V."/>
            <person name="Mardanov A.V."/>
            <person name="Kevbrin V."/>
        </authorList>
    </citation>
    <scope>NUCLEOTIDE SEQUENCE [LARGE SCALE GENOMIC DNA]</scope>
    <source>
        <strain evidence="2 3">Z-7981</strain>
    </source>
</reference>
<dbReference type="Proteomes" id="UP001407405">
    <property type="component" value="Unassembled WGS sequence"/>
</dbReference>
<protein>
    <submittedName>
        <fullName evidence="2">DUF427 domain-containing protein</fullName>
    </submittedName>
</protein>
<evidence type="ECO:0000313" key="3">
    <source>
        <dbReference type="Proteomes" id="UP001407405"/>
    </source>
</evidence>
<dbReference type="EMBL" id="JBCITM010000001">
    <property type="protein sequence ID" value="MEN1759214.1"/>
    <property type="molecule type" value="Genomic_DNA"/>
</dbReference>